<dbReference type="EMBL" id="LT906439">
    <property type="protein sequence ID" value="SNU89245.1"/>
    <property type="molecule type" value="Genomic_DNA"/>
</dbReference>
<protein>
    <submittedName>
        <fullName evidence="5">Ribokinase family sugar kinase</fullName>
        <ecNumber evidence="5">2.7.1.92</ecNumber>
    </submittedName>
</protein>
<proteinExistence type="inferred from homology"/>
<dbReference type="EC" id="2.7.1.92" evidence="5"/>
<evidence type="ECO:0000256" key="2">
    <source>
        <dbReference type="ARBA" id="ARBA00022679"/>
    </source>
</evidence>
<dbReference type="PANTHER" id="PTHR43320">
    <property type="entry name" value="SUGAR KINASE"/>
    <property type="match status" value="1"/>
</dbReference>
<dbReference type="STRING" id="1123308.GCA_000380085_01718"/>
<evidence type="ECO:0000256" key="1">
    <source>
        <dbReference type="ARBA" id="ARBA00010688"/>
    </source>
</evidence>
<dbReference type="InterPro" id="IPR011611">
    <property type="entry name" value="PfkB_dom"/>
</dbReference>
<keyword evidence="6" id="KW-1185">Reference proteome</keyword>
<keyword evidence="2 5" id="KW-0808">Transferase</keyword>
<dbReference type="Pfam" id="PF00294">
    <property type="entry name" value="PfkB"/>
    <property type="match status" value="1"/>
</dbReference>
<comment type="similarity">
    <text evidence="1">Belongs to the carbohydrate kinase PfkB family.</text>
</comment>
<feature type="domain" description="Carbohydrate kinase PfkB" evidence="4">
    <location>
        <begin position="5"/>
        <end position="315"/>
    </location>
</feature>
<keyword evidence="3 5" id="KW-0418">Kinase</keyword>
<organism evidence="5 6">
    <name type="scientific">Streptococcus merionis</name>
    <dbReference type="NCBI Taxonomy" id="400065"/>
    <lineage>
        <taxon>Bacteria</taxon>
        <taxon>Bacillati</taxon>
        <taxon>Bacillota</taxon>
        <taxon>Bacilli</taxon>
        <taxon>Lactobacillales</taxon>
        <taxon>Streptococcaceae</taxon>
        <taxon>Streptococcus</taxon>
    </lineage>
</organism>
<evidence type="ECO:0000259" key="4">
    <source>
        <dbReference type="Pfam" id="PF00294"/>
    </source>
</evidence>
<dbReference type="InterPro" id="IPR052700">
    <property type="entry name" value="Carb_kinase_PfkB-like"/>
</dbReference>
<evidence type="ECO:0000313" key="5">
    <source>
        <dbReference type="EMBL" id="SNU89245.1"/>
    </source>
</evidence>
<dbReference type="Gene3D" id="3.40.1190.20">
    <property type="match status" value="1"/>
</dbReference>
<dbReference type="RefSeq" id="WP_018374256.1">
    <property type="nucleotide sequence ID" value="NZ_LT906439.1"/>
</dbReference>
<evidence type="ECO:0000256" key="3">
    <source>
        <dbReference type="ARBA" id="ARBA00022777"/>
    </source>
</evidence>
<evidence type="ECO:0000313" key="6">
    <source>
        <dbReference type="Proteomes" id="UP000215185"/>
    </source>
</evidence>
<dbReference type="InterPro" id="IPR029056">
    <property type="entry name" value="Ribokinase-like"/>
</dbReference>
<dbReference type="PANTHER" id="PTHR43320:SF2">
    <property type="entry name" value="2-DEHYDRO-3-DEOXYGLUCONOKINASE_2-DEHYDRO-3-DEOXYGALACTONOKINASE"/>
    <property type="match status" value="1"/>
</dbReference>
<dbReference type="KEGG" id="smen:SAMEA4412692_1416"/>
<dbReference type="eggNOG" id="COG0524">
    <property type="taxonomic scope" value="Bacteria"/>
</dbReference>
<reference evidence="5 6" key="1">
    <citation type="submission" date="2017-06" db="EMBL/GenBank/DDBJ databases">
        <authorList>
            <consortium name="Pathogen Informatics"/>
        </authorList>
    </citation>
    <scope>NUCLEOTIDE SEQUENCE [LARGE SCALE GENOMIC DNA]</scope>
    <source>
        <strain evidence="5 6">NCTC13788</strain>
    </source>
</reference>
<gene>
    <name evidence="5" type="primary">iolC_4</name>
    <name evidence="5" type="ORF">SAMEA4412692_01416</name>
</gene>
<dbReference type="GO" id="GO:0047590">
    <property type="term" value="F:5-dehydro-2-deoxygluconokinase activity"/>
    <property type="evidence" value="ECO:0007669"/>
    <property type="project" value="UniProtKB-EC"/>
</dbReference>
<dbReference type="CDD" id="cd01166">
    <property type="entry name" value="KdgK"/>
    <property type="match status" value="1"/>
</dbReference>
<dbReference type="SUPFAM" id="SSF53613">
    <property type="entry name" value="Ribokinase-like"/>
    <property type="match status" value="1"/>
</dbReference>
<name>A0A239SUQ3_9STRE</name>
<dbReference type="Proteomes" id="UP000215185">
    <property type="component" value="Chromosome 1"/>
</dbReference>
<accession>A0A239SUQ3</accession>
<dbReference type="AlphaFoldDB" id="A0A239SUQ3"/>
<sequence length="335" mass="37730">MSTILTLGESLLRLSTPNNQRLRYLNQLDVTFGGAEANVAINLSQLENTVYYATCLPDNEIADNIPVQMRAFGVNPTHILKTDKGRLGSYFVETGSDLRASNVVYDREISSIALLDDDLWDLEKLFEGITHFHTTGITLGLSSFWHTYLLKLIEYAKSKGIVISFDMNYRQKIWNYEEAKDAFTAVLPYVDILSAGSLDAKYFMDIDIDAQSALGSYLEQISLKYPNLSIIYGMNRQSITPNQYDIVGYIYQPEEDKLTHSRTYRIQHANDRIGTGDAFTAAVLDGILKQREADSLINFAIGASVLKHTVFGDINQFTSEEIENFVQNQGSNILR</sequence>